<dbReference type="GO" id="GO:0022857">
    <property type="term" value="F:transmembrane transporter activity"/>
    <property type="evidence" value="ECO:0007669"/>
    <property type="project" value="InterPro"/>
</dbReference>
<sequence length="419" mass="45717">MQATLPQTFYIKPGKFIWSYLGTFLFMLGGCIENSWLSAWLNTQGFDQAHIGQIFAGYGIVVAITSWLSGVCVDVFGPKKVMVTGFIVYLLASVAFLNFALPSHDFGAILVTYMLRGVGYPLVCYSFLVRLTIQLDNHQQGIGTSLFWVVYNLGFTIIGPVVAASLIPELGHINVMWAGMGVALLGVLFMLVLERNEFILKPRTTPVFKELSAGISIMYERPRIGLAVIVKTINGLGTYGFVVVLPLFLLDKHFTLEEWASIWGITFISNQVFNIIFGWMGDKIGFRRTIQIFGSILTGVATLIVYWVPMIWGHNYVAFMLAMCLWGAGLAGFVPMTPLVPMMAPDKKGAANSAVNFGSGLGNFVGPALVSGEFRWASAGPALVSVLAGFGTGVVMYTMAGLYLFSGILVQFLKVPGEK</sequence>
<feature type="domain" description="Major facilitator superfamily (MFS) profile" evidence="9">
    <location>
        <begin position="15"/>
        <end position="418"/>
    </location>
</feature>
<proteinExistence type="predicted"/>
<dbReference type="InterPro" id="IPR011701">
    <property type="entry name" value="MFS"/>
</dbReference>
<keyword evidence="5 8" id="KW-0812">Transmembrane</keyword>
<keyword evidence="6 8" id="KW-1133">Transmembrane helix</keyword>
<dbReference type="EMBL" id="AFCX01002049">
    <property type="protein sequence ID" value="EHC97289.1"/>
    <property type="molecule type" value="Genomic_DNA"/>
</dbReference>
<gene>
    <name evidence="10" type="ORF">LTSEWAN_6301</name>
</gene>
<dbReference type="GO" id="GO:0005886">
    <property type="term" value="C:plasma membrane"/>
    <property type="evidence" value="ECO:0007669"/>
    <property type="project" value="UniProtKB-SubCell"/>
</dbReference>
<protein>
    <submittedName>
        <fullName evidence="10">Alpha-ketoglutarate permease</fullName>
    </submittedName>
</protein>
<evidence type="ECO:0000313" key="10">
    <source>
        <dbReference type="EMBL" id="EHC97289.1"/>
    </source>
</evidence>
<name>G5SKF9_SALET</name>
<dbReference type="PANTHER" id="PTHR23517">
    <property type="entry name" value="RESISTANCE PROTEIN MDTM, PUTATIVE-RELATED-RELATED"/>
    <property type="match status" value="1"/>
</dbReference>
<evidence type="ECO:0000256" key="1">
    <source>
        <dbReference type="ARBA" id="ARBA00004429"/>
    </source>
</evidence>
<feature type="transmembrane region" description="Helical" evidence="8">
    <location>
        <begin position="113"/>
        <end position="133"/>
    </location>
</feature>
<feature type="transmembrane region" description="Helical" evidence="8">
    <location>
        <begin position="145"/>
        <end position="167"/>
    </location>
</feature>
<evidence type="ECO:0000259" key="9">
    <source>
        <dbReference type="PROSITE" id="PS50850"/>
    </source>
</evidence>
<feature type="transmembrane region" description="Helical" evidence="8">
    <location>
        <begin position="260"/>
        <end position="280"/>
    </location>
</feature>
<comment type="caution">
    <text evidence="10">The sequence shown here is derived from an EMBL/GenBank/DDBJ whole genome shotgun (WGS) entry which is preliminary data.</text>
</comment>
<accession>G5SKF9</accession>
<dbReference type="CDD" id="cd17337">
    <property type="entry name" value="MFS_CsbX"/>
    <property type="match status" value="1"/>
</dbReference>
<keyword evidence="7 8" id="KW-0472">Membrane</keyword>
<reference evidence="10 11" key="1">
    <citation type="journal article" date="2011" name="BMC Genomics">
        <title>Genome sequencing reveals diversification of virulence factor content and possible host adaptation in distinct subpopulations of Salmonella enterica.</title>
        <authorList>
            <person name="den Bakker H.C."/>
            <person name="Moreno Switt A.I."/>
            <person name="Govoni G."/>
            <person name="Cummings C.A."/>
            <person name="Ranieri M.L."/>
            <person name="Degoricija L."/>
            <person name="Hoelzer K."/>
            <person name="Rodriguez-Rivera L.D."/>
            <person name="Brown S."/>
            <person name="Bolchacova E."/>
            <person name="Furtado M.R."/>
            <person name="Wiedmann M."/>
        </authorList>
    </citation>
    <scope>NUCLEOTIDE SEQUENCE [LARGE SCALE GENOMIC DNA]</scope>
    <source>
        <strain evidence="10 11">A4-580</strain>
    </source>
</reference>
<evidence type="ECO:0000313" key="11">
    <source>
        <dbReference type="Proteomes" id="UP000003536"/>
    </source>
</evidence>
<evidence type="ECO:0000256" key="8">
    <source>
        <dbReference type="SAM" id="Phobius"/>
    </source>
</evidence>
<keyword evidence="4" id="KW-0997">Cell inner membrane</keyword>
<feature type="transmembrane region" description="Helical" evidence="8">
    <location>
        <begin position="316"/>
        <end position="337"/>
    </location>
</feature>
<feature type="transmembrane region" description="Helical" evidence="8">
    <location>
        <begin position="382"/>
        <end position="405"/>
    </location>
</feature>
<dbReference type="PATRIC" id="fig|913086.3.peg.4894"/>
<dbReference type="InterPro" id="IPR020846">
    <property type="entry name" value="MFS_dom"/>
</dbReference>
<dbReference type="SUPFAM" id="SSF103473">
    <property type="entry name" value="MFS general substrate transporter"/>
    <property type="match status" value="1"/>
</dbReference>
<dbReference type="Proteomes" id="UP000003536">
    <property type="component" value="Unassembled WGS sequence"/>
</dbReference>
<feature type="transmembrane region" description="Helical" evidence="8">
    <location>
        <begin position="224"/>
        <end position="248"/>
    </location>
</feature>
<feature type="transmembrane region" description="Helical" evidence="8">
    <location>
        <begin position="292"/>
        <end position="310"/>
    </location>
</feature>
<feature type="transmembrane region" description="Helical" evidence="8">
    <location>
        <begin position="49"/>
        <end position="69"/>
    </location>
</feature>
<evidence type="ECO:0000256" key="5">
    <source>
        <dbReference type="ARBA" id="ARBA00022692"/>
    </source>
</evidence>
<evidence type="ECO:0000256" key="7">
    <source>
        <dbReference type="ARBA" id="ARBA00023136"/>
    </source>
</evidence>
<dbReference type="InterPro" id="IPR050171">
    <property type="entry name" value="MFS_Transporters"/>
</dbReference>
<dbReference type="Gene3D" id="1.20.1250.20">
    <property type="entry name" value="MFS general substrate transporter like domains"/>
    <property type="match status" value="2"/>
</dbReference>
<evidence type="ECO:0000256" key="6">
    <source>
        <dbReference type="ARBA" id="ARBA00022989"/>
    </source>
</evidence>
<dbReference type="NCBIfam" id="TIGR00897">
    <property type="entry name" value="2A0118"/>
    <property type="match status" value="1"/>
</dbReference>
<dbReference type="AlphaFoldDB" id="G5SKF9"/>
<evidence type="ECO:0000256" key="2">
    <source>
        <dbReference type="ARBA" id="ARBA00022448"/>
    </source>
</evidence>
<dbReference type="InterPro" id="IPR036259">
    <property type="entry name" value="MFS_trans_sf"/>
</dbReference>
<feature type="transmembrane region" description="Helical" evidence="8">
    <location>
        <begin position="173"/>
        <end position="193"/>
    </location>
</feature>
<feature type="transmembrane region" description="Helical" evidence="8">
    <location>
        <begin position="16"/>
        <end position="37"/>
    </location>
</feature>
<keyword evidence="2" id="KW-0813">Transport</keyword>
<feature type="transmembrane region" description="Helical" evidence="8">
    <location>
        <begin position="81"/>
        <end position="101"/>
    </location>
</feature>
<comment type="subcellular location">
    <subcellularLocation>
        <location evidence="1">Cell inner membrane</location>
        <topology evidence="1">Multi-pass membrane protein</topology>
    </subcellularLocation>
</comment>
<evidence type="ECO:0000256" key="4">
    <source>
        <dbReference type="ARBA" id="ARBA00022519"/>
    </source>
</evidence>
<evidence type="ECO:0000256" key="3">
    <source>
        <dbReference type="ARBA" id="ARBA00022475"/>
    </source>
</evidence>
<dbReference type="Pfam" id="PF07690">
    <property type="entry name" value="MFS_1"/>
    <property type="match status" value="1"/>
</dbReference>
<dbReference type="InterPro" id="IPR004748">
    <property type="entry name" value="Polyol_permease-like"/>
</dbReference>
<dbReference type="PROSITE" id="PS50850">
    <property type="entry name" value="MFS"/>
    <property type="match status" value="1"/>
</dbReference>
<organism evidence="10 11">
    <name type="scientific">Salmonella enterica subsp. enterica serovar Wandsworth str. A4-580</name>
    <dbReference type="NCBI Taxonomy" id="913086"/>
    <lineage>
        <taxon>Bacteria</taxon>
        <taxon>Pseudomonadati</taxon>
        <taxon>Pseudomonadota</taxon>
        <taxon>Gammaproteobacteria</taxon>
        <taxon>Enterobacterales</taxon>
        <taxon>Enterobacteriaceae</taxon>
        <taxon>Salmonella</taxon>
    </lineage>
</organism>
<keyword evidence="3" id="KW-1003">Cell membrane</keyword>